<keyword evidence="4 6" id="KW-0072">Autophagy</keyword>
<dbReference type="OrthoDB" id="447953at2759"/>
<evidence type="ECO:0000259" key="8">
    <source>
        <dbReference type="Pfam" id="PF04108"/>
    </source>
</evidence>
<feature type="region of interest" description="Disordered" evidence="7">
    <location>
        <begin position="209"/>
        <end position="243"/>
    </location>
</feature>
<feature type="domain" description="Autophagy-related protein 11 C-terminal" evidence="9">
    <location>
        <begin position="992"/>
        <end position="1124"/>
    </location>
</feature>
<dbReference type="EMBL" id="KZ819662">
    <property type="protein sequence ID" value="PWN30187.1"/>
    <property type="molecule type" value="Genomic_DNA"/>
</dbReference>
<dbReference type="GO" id="GO:0019901">
    <property type="term" value="F:protein kinase binding"/>
    <property type="evidence" value="ECO:0007669"/>
    <property type="project" value="TreeGrafter"/>
</dbReference>
<dbReference type="Proteomes" id="UP000245884">
    <property type="component" value="Unassembled WGS sequence"/>
</dbReference>
<dbReference type="GO" id="GO:0034727">
    <property type="term" value="P:piecemeal microautophagy of the nucleus"/>
    <property type="evidence" value="ECO:0007669"/>
    <property type="project" value="TreeGrafter"/>
</dbReference>
<keyword evidence="6" id="KW-0926">Vacuole</keyword>
<dbReference type="InterPro" id="IPR019460">
    <property type="entry name" value="Atg11_C"/>
</dbReference>
<evidence type="ECO:0000313" key="11">
    <source>
        <dbReference type="Proteomes" id="UP000245884"/>
    </source>
</evidence>
<feature type="region of interest" description="Disordered" evidence="7">
    <location>
        <begin position="575"/>
        <end position="603"/>
    </location>
</feature>
<feature type="region of interest" description="Disordered" evidence="7">
    <location>
        <begin position="1408"/>
        <end position="1501"/>
    </location>
</feature>
<keyword evidence="2 6" id="KW-0813">Transport</keyword>
<feature type="compositionally biased region" description="Low complexity" evidence="7">
    <location>
        <begin position="1595"/>
        <end position="1609"/>
    </location>
</feature>
<dbReference type="GO" id="GO:0005774">
    <property type="term" value="C:vacuolar membrane"/>
    <property type="evidence" value="ECO:0007669"/>
    <property type="project" value="UniProtKB-SubCell"/>
</dbReference>
<keyword evidence="11" id="KW-1185">Reference proteome</keyword>
<dbReference type="GO" id="GO:0000045">
    <property type="term" value="P:autophagosome assembly"/>
    <property type="evidence" value="ECO:0007669"/>
    <property type="project" value="UniProtKB-UniRule"/>
</dbReference>
<keyword evidence="5" id="KW-0175">Coiled coil</keyword>
<feature type="region of interest" description="Disordered" evidence="7">
    <location>
        <begin position="1264"/>
        <end position="1353"/>
    </location>
</feature>
<evidence type="ECO:0000256" key="2">
    <source>
        <dbReference type="ARBA" id="ARBA00022448"/>
    </source>
</evidence>
<evidence type="ECO:0000256" key="4">
    <source>
        <dbReference type="ARBA" id="ARBA00023006"/>
    </source>
</evidence>
<reference evidence="10 11" key="1">
    <citation type="journal article" date="2018" name="Mol. Biol. Evol.">
        <title>Broad Genomic Sampling Reveals a Smut Pathogenic Ancestry of the Fungal Clade Ustilaginomycotina.</title>
        <authorList>
            <person name="Kijpornyongpan T."/>
            <person name="Mondo S.J."/>
            <person name="Barry K."/>
            <person name="Sandor L."/>
            <person name="Lee J."/>
            <person name="Lipzen A."/>
            <person name="Pangilinan J."/>
            <person name="LaButti K."/>
            <person name="Hainaut M."/>
            <person name="Henrissat B."/>
            <person name="Grigoriev I.V."/>
            <person name="Spatafora J.W."/>
            <person name="Aime M.C."/>
        </authorList>
    </citation>
    <scope>NUCLEOTIDE SEQUENCE [LARGE SCALE GENOMIC DNA]</scope>
    <source>
        <strain evidence="10 11">MCA 5214</strain>
    </source>
</reference>
<keyword evidence="3 6" id="KW-0653">Protein transport</keyword>
<feature type="compositionally biased region" description="Low complexity" evidence="7">
    <location>
        <begin position="1530"/>
        <end position="1550"/>
    </location>
</feature>
<dbReference type="GeneID" id="37026789"/>
<dbReference type="GO" id="GO:0034517">
    <property type="term" value="P:ribophagy"/>
    <property type="evidence" value="ECO:0007669"/>
    <property type="project" value="TreeGrafter"/>
</dbReference>
<feature type="region of interest" description="Disordered" evidence="7">
    <location>
        <begin position="703"/>
        <end position="727"/>
    </location>
</feature>
<organism evidence="10 11">
    <name type="scientific">Jaminaea rosea</name>
    <dbReference type="NCBI Taxonomy" id="1569628"/>
    <lineage>
        <taxon>Eukaryota</taxon>
        <taxon>Fungi</taxon>
        <taxon>Dikarya</taxon>
        <taxon>Basidiomycota</taxon>
        <taxon>Ustilaginomycotina</taxon>
        <taxon>Exobasidiomycetes</taxon>
        <taxon>Microstromatales</taxon>
        <taxon>Microstromatales incertae sedis</taxon>
        <taxon>Jaminaea</taxon>
    </lineage>
</organism>
<feature type="compositionally biased region" description="Polar residues" evidence="7">
    <location>
        <begin position="921"/>
        <end position="932"/>
    </location>
</feature>
<dbReference type="InterPro" id="IPR040040">
    <property type="entry name" value="ATG11"/>
</dbReference>
<evidence type="ECO:0000256" key="7">
    <source>
        <dbReference type="SAM" id="MobiDB-lite"/>
    </source>
</evidence>
<dbReference type="Pfam" id="PF10377">
    <property type="entry name" value="ATG11"/>
    <property type="match status" value="1"/>
</dbReference>
<protein>
    <recommendedName>
        <fullName evidence="6">Autophagy-related protein 11</fullName>
    </recommendedName>
</protein>
<feature type="compositionally biased region" description="Low complexity" evidence="7">
    <location>
        <begin position="1488"/>
        <end position="1500"/>
    </location>
</feature>
<feature type="compositionally biased region" description="Low complexity" evidence="7">
    <location>
        <begin position="1461"/>
        <end position="1477"/>
    </location>
</feature>
<dbReference type="RefSeq" id="XP_025364799.1">
    <property type="nucleotide sequence ID" value="XM_025504966.1"/>
</dbReference>
<dbReference type="GO" id="GO:0061709">
    <property type="term" value="P:reticulophagy"/>
    <property type="evidence" value="ECO:0007669"/>
    <property type="project" value="TreeGrafter"/>
</dbReference>
<keyword evidence="6" id="KW-0472">Membrane</keyword>
<feature type="compositionally biased region" description="Low complexity" evidence="7">
    <location>
        <begin position="1418"/>
        <end position="1440"/>
    </location>
</feature>
<feature type="region of interest" description="Disordered" evidence="7">
    <location>
        <begin position="1131"/>
        <end position="1186"/>
    </location>
</feature>
<evidence type="ECO:0000256" key="3">
    <source>
        <dbReference type="ARBA" id="ARBA00022927"/>
    </source>
</evidence>
<dbReference type="PANTHER" id="PTHR13222:SF1">
    <property type="entry name" value="RB1-INDUCIBLE COILED-COIL PROTEIN 1"/>
    <property type="match status" value="1"/>
</dbReference>
<feature type="compositionally biased region" description="Low complexity" evidence="7">
    <location>
        <begin position="1285"/>
        <end position="1299"/>
    </location>
</feature>
<dbReference type="STRING" id="1569628.A0A316UXZ4"/>
<evidence type="ECO:0000313" key="10">
    <source>
        <dbReference type="EMBL" id="PWN30187.1"/>
    </source>
</evidence>
<dbReference type="GO" id="GO:0000422">
    <property type="term" value="P:autophagy of mitochondrion"/>
    <property type="evidence" value="ECO:0007669"/>
    <property type="project" value="TreeGrafter"/>
</dbReference>
<dbReference type="Pfam" id="PF04108">
    <property type="entry name" value="ATG17_like"/>
    <property type="match status" value="1"/>
</dbReference>
<feature type="region of interest" description="Disordered" evidence="7">
    <location>
        <begin position="1221"/>
        <end position="1252"/>
    </location>
</feature>
<evidence type="ECO:0000256" key="1">
    <source>
        <dbReference type="ARBA" id="ARBA00009729"/>
    </source>
</evidence>
<dbReference type="GO" id="GO:0034045">
    <property type="term" value="C:phagophore assembly site membrane"/>
    <property type="evidence" value="ECO:0007669"/>
    <property type="project" value="UniProtKB-SubCell"/>
</dbReference>
<feature type="region of interest" description="Disordered" evidence="7">
    <location>
        <begin position="919"/>
        <end position="951"/>
    </location>
</feature>
<feature type="compositionally biased region" description="Polar residues" evidence="7">
    <location>
        <begin position="1560"/>
        <end position="1587"/>
    </location>
</feature>
<feature type="region of interest" description="Disordered" evidence="7">
    <location>
        <begin position="1520"/>
        <end position="1654"/>
    </location>
</feature>
<name>A0A316UXZ4_9BASI</name>
<gene>
    <name evidence="10" type="ORF">BDZ90DRAFT_229208</name>
</gene>
<proteinExistence type="inferred from homology"/>
<comment type="subcellular location">
    <subcellularLocation>
        <location evidence="6">Preautophagosomal structure membrane</location>
        <topology evidence="6">Peripheral membrane protein</topology>
    </subcellularLocation>
    <subcellularLocation>
        <location evidence="6">Vacuole membrane</location>
        <topology evidence="6">Peripheral membrane protein</topology>
    </subcellularLocation>
    <text evidence="6">During pexophagy, accumulates in the vacuolar membrane region, where the peroxisomes contact the vacuole.</text>
</comment>
<dbReference type="GO" id="GO:1903599">
    <property type="term" value="P:positive regulation of autophagy of mitochondrion"/>
    <property type="evidence" value="ECO:0007669"/>
    <property type="project" value="UniProtKB-UniRule"/>
</dbReference>
<evidence type="ECO:0000259" key="9">
    <source>
        <dbReference type="Pfam" id="PF10377"/>
    </source>
</evidence>
<feature type="compositionally biased region" description="Low complexity" evidence="7">
    <location>
        <begin position="216"/>
        <end position="226"/>
    </location>
</feature>
<feature type="domain" description="Autophagy protein ATG17-like" evidence="8">
    <location>
        <begin position="117"/>
        <end position="474"/>
    </location>
</feature>
<comment type="function">
    <text evidence="6">Involved in cytoplasm to vacuole transport (Cvt), pexophagy, mitophagy and nucleophagy. Recruits mitochondria for their selective degradation via autophagy (mitophagy) during starvation. Works as scaffold proteins that recruit ATG proteins to the pre-autophagosome (PAS), the site of vesicle/autophagosome formation. Required for the Cvt vesicles completion.</text>
</comment>
<sequence>MRIHRAHDGRTIDVQQPLSNFGSVDELLDSLSLATAIPADGIICMSADGVQLSDDLLATLSAQATDSSSSHLVDFFVFSRDFLYADVDSIAQELAESPNLARPVEAIDIVRPPTPRSLEALVAWTHQVLEAIHSHASTSRSHHEALCTIQRSTSVALLNLISHSGTVQTNGLSMKERNNAELSRMARLLEGYQRDFEILGLVQVHPRLATSGNSGGSSNSGSRDSSTPNPASTNGSMPSSSKRTLADYVSRVKMGAVADACFKVHSELRARLDELQGNADQLDADTLDVRHDIEGFSIAPSTETSDEAIHTQERAEDLAAFLVDTCAPDDNGWPVADKLQGDALGQVESAVEQLKALDQASREQVRRLTADKNDVIARSLAHLGDISSLQSDYADLAASMAAFQGELTSNRVDGFRHLQRLSNMLWAYGATVVETVRRREFSRHFLTKSQALAELMAKVSARERKRRGKYRTDVAGQLPWEVKGMDEAPPSLEISTTKSTGLTPELERADIDSLVQLIEEIETTLAKADQISGTSSEAAHLTQVKEALRQLVRRLDMMDEEFAVLVEDDLLGERVEDDDEDAGSGHSDTSLAMTKRRARERTGTLEYERKEKERLQREVQELIHQMNQREKADLDRHQVELSTLRTESCSARNESRRLREQLDKERHEAATARAELEALRSDIETERERRINMSDELINLRKEAQAARKDSEQLRREALEESERAADLETQLHDAQAELEEARSARQDASHRIENLLSEGSNVERELSAATERIEDLQQQLEVARHEVREAREAHAEAETARERAVRSYRAEADSDRAILEESLREREAEVATARYELERVKESTRVEMEAAQTLRSQLRGADEAHEELVKTMEAAKDGCAEAEFGKRHAEREREQLHELVKPLLQAFIELEEHVQGLPALSSSRTPSTSAADRNGDATNEAAPSSAIKEETNALRRTALVSFASSATSSKPVDPEVTLSALRLLSPHSTSDTVKQKLTLLVTLVRKWQKTFKRHSQEASTRLSLATRERIAFRNFAVGDLALFLPSRNNVLDPKPWAAFNVACPHFFLNAPQGSVLAEQLRQKEWIVARIVGMVERTTSGQQGGEGNPFQLPEGTKYCLLDVDGWNPNSGIAATRPSKSRQVSTRSAKGAAGALADVPEQDSGAGRRESSSGDASLPDTPAAEKPADLAPLTSMVDAPAIEAPLETPSLTSPEAVLAATVPTSTNSEAPAVRGRQEITARPLDTSASSSPSALTRAILASRSNSLSRPGSVIVHPAPTDENNLTSSTSTAPATSTGAPRETSKGAISRSATEASNLGHRGEGSMTSSGGGSVTASRNIPNPAFGVRSSRRRGLLRTPSGQIASAATSPGGTVGVSSLGGAARALSASAGGRVADLAFESMGNPFSQSPGAAQLGSSMPKGMAAAQGAAAASSPPDGKPANGNDAAPSSPSATAVGKRRAPSSGTSTSPAGSSGFAFTRPSGSGTGRPASSFSPSNASGSVISLAATPMPSLAAADLTSALGETSKHSRASSSGMGQAAASSSSFSAGSGERAGGSGFSTSTMAGGAEQSTSPNKSSTMPRSPSFLSRTFGRKMSSGAAGTSSLASRRTPVQSIFPGTSQQQGQIGGSGGEGTSPASASQLLRRLSERQGGSPP</sequence>
<dbReference type="InterPro" id="IPR045326">
    <property type="entry name" value="ATG17-like_dom"/>
</dbReference>
<evidence type="ECO:0000256" key="6">
    <source>
        <dbReference type="RuleBase" id="RU367075"/>
    </source>
</evidence>
<dbReference type="GO" id="GO:0015031">
    <property type="term" value="P:protein transport"/>
    <property type="evidence" value="ECO:0007669"/>
    <property type="project" value="UniProtKB-KW"/>
</dbReference>
<feature type="compositionally biased region" description="Polar residues" evidence="7">
    <location>
        <begin position="227"/>
        <end position="243"/>
    </location>
</feature>
<comment type="subunit">
    <text evidence="6">Homodimer.</text>
</comment>
<dbReference type="GO" id="GO:0060090">
    <property type="term" value="F:molecular adaptor activity"/>
    <property type="evidence" value="ECO:0007669"/>
    <property type="project" value="TreeGrafter"/>
</dbReference>
<comment type="similarity">
    <text evidence="1 6">Belongs to the ATG11 family.</text>
</comment>
<dbReference type="PANTHER" id="PTHR13222">
    <property type="entry name" value="RB1-INDUCIBLE COILED-COIL"/>
    <property type="match status" value="1"/>
</dbReference>
<dbReference type="GO" id="GO:1990316">
    <property type="term" value="C:Atg1/ULK1 kinase complex"/>
    <property type="evidence" value="ECO:0007669"/>
    <property type="project" value="TreeGrafter"/>
</dbReference>
<accession>A0A316UXZ4</accession>
<evidence type="ECO:0000256" key="5">
    <source>
        <dbReference type="ARBA" id="ARBA00023054"/>
    </source>
</evidence>